<organism evidence="2 3">
    <name type="scientific">Dehalobacter restrictus</name>
    <dbReference type="NCBI Taxonomy" id="55583"/>
    <lineage>
        <taxon>Bacteria</taxon>
        <taxon>Bacillati</taxon>
        <taxon>Bacillota</taxon>
        <taxon>Clostridia</taxon>
        <taxon>Eubacteriales</taxon>
        <taxon>Desulfitobacteriaceae</taxon>
        <taxon>Dehalobacter</taxon>
    </lineage>
</organism>
<evidence type="ECO:0000256" key="1">
    <source>
        <dbReference type="PIRSR" id="PIRSR605502-1"/>
    </source>
</evidence>
<keyword evidence="1" id="KW-0479">Metal-binding</keyword>
<accession>A0A857DIL0</accession>
<evidence type="ECO:0000313" key="3">
    <source>
        <dbReference type="Proteomes" id="UP000430508"/>
    </source>
</evidence>
<dbReference type="PANTHER" id="PTHR16222">
    <property type="entry name" value="ADP-RIBOSYLGLYCOHYDROLASE"/>
    <property type="match status" value="1"/>
</dbReference>
<dbReference type="GO" id="GO:0046872">
    <property type="term" value="F:metal ion binding"/>
    <property type="evidence" value="ECO:0007669"/>
    <property type="project" value="UniProtKB-KW"/>
</dbReference>
<name>A0A857DIL0_9FIRM</name>
<feature type="binding site" evidence="1">
    <location>
        <position position="253"/>
    </location>
    <ligand>
        <name>Mg(2+)</name>
        <dbReference type="ChEBI" id="CHEBI:18420"/>
        <label>1</label>
    </ligand>
</feature>
<dbReference type="GO" id="GO:0016787">
    <property type="term" value="F:hydrolase activity"/>
    <property type="evidence" value="ECO:0007669"/>
    <property type="project" value="UniProtKB-KW"/>
</dbReference>
<dbReference type="Pfam" id="PF03747">
    <property type="entry name" value="ADP_ribosyl_GH"/>
    <property type="match status" value="1"/>
</dbReference>
<dbReference type="PANTHER" id="PTHR16222:SF12">
    <property type="entry name" value="ADP-RIBOSYLGLYCOHYDROLASE-RELATED"/>
    <property type="match status" value="1"/>
</dbReference>
<dbReference type="InterPro" id="IPR036705">
    <property type="entry name" value="Ribosyl_crysJ1_sf"/>
</dbReference>
<reference evidence="2 3" key="1">
    <citation type="submission" date="2019-12" db="EMBL/GenBank/DDBJ databases">
        <title>Sequence classification of anaerobic respiratory reductive dehalogenases: First we see many, then we see few.</title>
        <authorList>
            <person name="Molenda O."/>
            <person name="Puentes Jacome L.A."/>
            <person name="Cao X."/>
            <person name="Nesbo C.L."/>
            <person name="Tang S."/>
            <person name="Morson N."/>
            <person name="Patron J."/>
            <person name="Lomheim L."/>
            <person name="Wishart D.S."/>
            <person name="Edwards E.A."/>
        </authorList>
    </citation>
    <scope>NUCLEOTIDE SEQUENCE [LARGE SCALE GENOMIC DNA]</scope>
    <source>
        <strain evidence="2 3">12DCA</strain>
    </source>
</reference>
<evidence type="ECO:0000313" key="2">
    <source>
        <dbReference type="EMBL" id="QHA00448.1"/>
    </source>
</evidence>
<dbReference type="InterPro" id="IPR005502">
    <property type="entry name" value="Ribosyl_crysJ1"/>
</dbReference>
<proteinExistence type="predicted"/>
<feature type="binding site" evidence="1">
    <location>
        <position position="57"/>
    </location>
    <ligand>
        <name>Mg(2+)</name>
        <dbReference type="ChEBI" id="CHEBI:18420"/>
        <label>1</label>
    </ligand>
</feature>
<dbReference type="SUPFAM" id="SSF101478">
    <property type="entry name" value="ADP-ribosylglycohydrolase"/>
    <property type="match status" value="1"/>
</dbReference>
<keyword evidence="1" id="KW-0460">Magnesium</keyword>
<keyword evidence="2" id="KW-0378">Hydrolase</keyword>
<dbReference type="AlphaFoldDB" id="A0A857DIL0"/>
<feature type="binding site" evidence="1">
    <location>
        <position position="255"/>
    </location>
    <ligand>
        <name>Mg(2+)</name>
        <dbReference type="ChEBI" id="CHEBI:18420"/>
        <label>1</label>
    </ligand>
</feature>
<protein>
    <submittedName>
        <fullName evidence="2">ADP-ribosylglycohydrolase</fullName>
    </submittedName>
</protein>
<dbReference type="InterPro" id="IPR050792">
    <property type="entry name" value="ADP-ribosylglycohydrolase"/>
</dbReference>
<feature type="binding site" evidence="1">
    <location>
        <position position="58"/>
    </location>
    <ligand>
        <name>Mg(2+)</name>
        <dbReference type="ChEBI" id="CHEBI:18420"/>
        <label>1</label>
    </ligand>
</feature>
<dbReference type="EMBL" id="CP046996">
    <property type="protein sequence ID" value="QHA00448.1"/>
    <property type="molecule type" value="Genomic_DNA"/>
</dbReference>
<dbReference type="Gene3D" id="1.10.4080.10">
    <property type="entry name" value="ADP-ribosylation/Crystallin J1"/>
    <property type="match status" value="1"/>
</dbReference>
<gene>
    <name evidence="2" type="ORF">GQ588_07305</name>
</gene>
<sequence>MEDLISRARGAMLGVAAGDALGAPLEFMNREEIVHTYGRHRDMTGGGFWKLAPGEITDDTEMTLAAANGILEDPADPVKAVARNFREWARQEPKCIGNICRMVLQEGIRAEANNEQEWLQIAENAHRLSGGRSGGNGSLMRTVPVVIAYHNNLAKMTDLAARLSALTHYDPLAGACVVFYCKIVRELLLGGELRIVLEKAQADAPFALQMNLSTDQMKTSGYVVHTLETALNCVFQTNSLEEALVMAVNLGGDADTIGAVTGGMAGACYGIENIPSRWLEKLSRRDELLVLTDRLLAIDRGPKIGI</sequence>
<dbReference type="Proteomes" id="UP000430508">
    <property type="component" value="Chromosome"/>
</dbReference>
<feature type="binding site" evidence="1">
    <location>
        <position position="59"/>
    </location>
    <ligand>
        <name>Mg(2+)</name>
        <dbReference type="ChEBI" id="CHEBI:18420"/>
        <label>1</label>
    </ligand>
</feature>
<dbReference type="RefSeq" id="WP_019225518.1">
    <property type="nucleotide sequence ID" value="NZ_CP046996.1"/>
</dbReference>
<feature type="binding site" evidence="1">
    <location>
        <position position="256"/>
    </location>
    <ligand>
        <name>Mg(2+)</name>
        <dbReference type="ChEBI" id="CHEBI:18420"/>
        <label>1</label>
    </ligand>
</feature>
<comment type="cofactor">
    <cofactor evidence="1">
        <name>Mg(2+)</name>
        <dbReference type="ChEBI" id="CHEBI:18420"/>
    </cofactor>
    <text evidence="1">Binds 2 magnesium ions per subunit.</text>
</comment>